<feature type="domain" description="Tetrahydrofolate dehydrogenase/cyclohydrolase catalytic" evidence="13">
    <location>
        <begin position="11"/>
        <end position="125"/>
    </location>
</feature>
<dbReference type="GO" id="GO:0004477">
    <property type="term" value="F:methenyltetrahydrofolate cyclohydrolase activity"/>
    <property type="evidence" value="ECO:0007669"/>
    <property type="project" value="UniProtKB-UniRule"/>
</dbReference>
<dbReference type="SUPFAM" id="SSF53223">
    <property type="entry name" value="Aminoacid dehydrogenase-like, N-terminal domain"/>
    <property type="match status" value="1"/>
</dbReference>
<keyword evidence="6 12" id="KW-0378">Hydrolase</keyword>
<dbReference type="EC" id="3.5.4.9" evidence="12"/>
<dbReference type="InterPro" id="IPR036291">
    <property type="entry name" value="NAD(P)-bd_dom_sf"/>
</dbReference>
<keyword evidence="9 12" id="KW-0368">Histidine biosynthesis</keyword>
<keyword evidence="11 12" id="KW-0511">Multifunctional enzyme</keyword>
<keyword evidence="10 12" id="KW-0486">Methionine biosynthesis</keyword>
<dbReference type="InterPro" id="IPR020630">
    <property type="entry name" value="THF_DH/CycHdrlase_cat_dom"/>
</dbReference>
<evidence type="ECO:0000256" key="1">
    <source>
        <dbReference type="ARBA" id="ARBA00004777"/>
    </source>
</evidence>
<dbReference type="AlphaFoldDB" id="A0AAU7CVY8"/>
<keyword evidence="5 12" id="KW-0658">Purine biosynthesis</keyword>
<organism evidence="15">
    <name type="scientific">Edaphobacter paludis</name>
    <dbReference type="NCBI Taxonomy" id="3035702"/>
    <lineage>
        <taxon>Bacteria</taxon>
        <taxon>Pseudomonadati</taxon>
        <taxon>Acidobacteriota</taxon>
        <taxon>Terriglobia</taxon>
        <taxon>Terriglobales</taxon>
        <taxon>Acidobacteriaceae</taxon>
        <taxon>Edaphobacter</taxon>
    </lineage>
</organism>
<reference evidence="15" key="1">
    <citation type="submission" date="2023-03" db="EMBL/GenBank/DDBJ databases">
        <title>Edaphobacter sp.</title>
        <authorList>
            <person name="Huber K.J."/>
            <person name="Papendorf J."/>
            <person name="Pilke C."/>
            <person name="Bunk B."/>
            <person name="Sproeer C."/>
            <person name="Pester M."/>
        </authorList>
    </citation>
    <scope>NUCLEOTIDE SEQUENCE</scope>
    <source>
        <strain evidence="15">DSM 109919</strain>
    </source>
</reference>
<dbReference type="Pfam" id="PF02882">
    <property type="entry name" value="THF_DHG_CYH_C"/>
    <property type="match status" value="1"/>
</dbReference>
<comment type="catalytic activity">
    <reaction evidence="12">
        <text>(6R)-5,10-methylene-5,6,7,8-tetrahydrofolate + NADP(+) = (6R)-5,10-methenyltetrahydrofolate + NADPH</text>
        <dbReference type="Rhea" id="RHEA:22812"/>
        <dbReference type="ChEBI" id="CHEBI:15636"/>
        <dbReference type="ChEBI" id="CHEBI:57455"/>
        <dbReference type="ChEBI" id="CHEBI:57783"/>
        <dbReference type="ChEBI" id="CHEBI:58349"/>
        <dbReference type="EC" id="1.5.1.5"/>
    </reaction>
</comment>
<dbReference type="PANTHER" id="PTHR48099:SF5">
    <property type="entry name" value="C-1-TETRAHYDROFOLATE SYNTHASE, CYTOPLASMIC"/>
    <property type="match status" value="1"/>
</dbReference>
<evidence type="ECO:0000313" key="15">
    <source>
        <dbReference type="EMBL" id="XBH09832.1"/>
    </source>
</evidence>
<dbReference type="Gene3D" id="3.40.50.10860">
    <property type="entry name" value="Leucine Dehydrogenase, chain A, domain 1"/>
    <property type="match status" value="1"/>
</dbReference>
<dbReference type="GO" id="GO:0004488">
    <property type="term" value="F:methylenetetrahydrofolate dehydrogenase (NADP+) activity"/>
    <property type="evidence" value="ECO:0007669"/>
    <property type="project" value="UniProtKB-UniRule"/>
</dbReference>
<evidence type="ECO:0000259" key="14">
    <source>
        <dbReference type="Pfam" id="PF02882"/>
    </source>
</evidence>
<keyword evidence="4 12" id="KW-0028">Amino-acid biosynthesis</keyword>
<evidence type="ECO:0000256" key="2">
    <source>
        <dbReference type="ARBA" id="ARBA00011738"/>
    </source>
</evidence>
<evidence type="ECO:0000256" key="8">
    <source>
        <dbReference type="ARBA" id="ARBA00023002"/>
    </source>
</evidence>
<dbReference type="GO" id="GO:0009086">
    <property type="term" value="P:methionine biosynthetic process"/>
    <property type="evidence" value="ECO:0007669"/>
    <property type="project" value="UniProtKB-KW"/>
</dbReference>
<feature type="binding site" evidence="12">
    <location>
        <position position="236"/>
    </location>
    <ligand>
        <name>NADP(+)</name>
        <dbReference type="ChEBI" id="CHEBI:58349"/>
    </ligand>
</feature>
<comment type="pathway">
    <text evidence="1 12">One-carbon metabolism; tetrahydrofolate interconversion.</text>
</comment>
<dbReference type="PRINTS" id="PR00085">
    <property type="entry name" value="THFDHDRGNASE"/>
</dbReference>
<evidence type="ECO:0000259" key="13">
    <source>
        <dbReference type="Pfam" id="PF00763"/>
    </source>
</evidence>
<dbReference type="EC" id="1.5.1.5" evidence="12"/>
<keyword evidence="8 12" id="KW-0560">Oxidoreductase</keyword>
<gene>
    <name evidence="12" type="primary">folD</name>
    <name evidence="15" type="ORF">P4G45_15280</name>
</gene>
<name>A0AAU7CVY8_9BACT</name>
<sequence>MKQMTNTPRILDGVAIAAEIKAEVAGEVKELAVRGITPGLAVILVGEVPASQIYVRSKVKTCGELGIYSEMLTPPESITTEEMLALVADLNAREDIDGILIQLPLPRHVDTKRLLEAVSPDKDVDGFHPVNVGRLQSGQPGLAPCTPAGIIEILKRSNLPIAGQNAVVVGRSDIVGKPAAMMLLNASATVTVCHSKTKDLARFTREADLLVAAIGRPGFVTADMVKPGATLIDVGINRVTDAAEVEGFFPGDAARAATFAKRSSVVVGDIHPAAFAVSGAYTPVPGGVGALTIAMLMKNTVTAAKLRRGLSTEKD</sequence>
<dbReference type="Gene3D" id="3.40.50.720">
    <property type="entry name" value="NAD(P)-binding Rossmann-like Domain"/>
    <property type="match status" value="1"/>
</dbReference>
<proteinExistence type="inferred from homology"/>
<evidence type="ECO:0000256" key="4">
    <source>
        <dbReference type="ARBA" id="ARBA00022605"/>
    </source>
</evidence>
<keyword evidence="7 12" id="KW-0521">NADP</keyword>
<dbReference type="CDD" id="cd01080">
    <property type="entry name" value="NAD_bind_m-THF_DH_Cyclohyd"/>
    <property type="match status" value="1"/>
</dbReference>
<evidence type="ECO:0000256" key="10">
    <source>
        <dbReference type="ARBA" id="ARBA00023167"/>
    </source>
</evidence>
<evidence type="ECO:0000256" key="5">
    <source>
        <dbReference type="ARBA" id="ARBA00022755"/>
    </source>
</evidence>
<dbReference type="GO" id="GO:0005829">
    <property type="term" value="C:cytosol"/>
    <property type="evidence" value="ECO:0007669"/>
    <property type="project" value="TreeGrafter"/>
</dbReference>
<dbReference type="InterPro" id="IPR046346">
    <property type="entry name" value="Aminoacid_DH-like_N_sf"/>
</dbReference>
<evidence type="ECO:0000256" key="11">
    <source>
        <dbReference type="ARBA" id="ARBA00023268"/>
    </source>
</evidence>
<evidence type="ECO:0000256" key="12">
    <source>
        <dbReference type="HAMAP-Rule" id="MF_01576"/>
    </source>
</evidence>
<comment type="catalytic activity">
    <reaction evidence="12">
        <text>(6R)-5,10-methenyltetrahydrofolate + H2O = (6R)-10-formyltetrahydrofolate + H(+)</text>
        <dbReference type="Rhea" id="RHEA:23700"/>
        <dbReference type="ChEBI" id="CHEBI:15377"/>
        <dbReference type="ChEBI" id="CHEBI:15378"/>
        <dbReference type="ChEBI" id="CHEBI:57455"/>
        <dbReference type="ChEBI" id="CHEBI:195366"/>
        <dbReference type="EC" id="3.5.4.9"/>
    </reaction>
</comment>
<dbReference type="Pfam" id="PF00763">
    <property type="entry name" value="THF_DHG_CYH"/>
    <property type="match status" value="1"/>
</dbReference>
<feature type="binding site" evidence="12">
    <location>
        <begin position="170"/>
        <end position="172"/>
    </location>
    <ligand>
        <name>NADP(+)</name>
        <dbReference type="ChEBI" id="CHEBI:58349"/>
    </ligand>
</feature>
<comment type="similarity">
    <text evidence="12">Belongs to the tetrahydrofolate dehydrogenase/cyclohydrolase family.</text>
</comment>
<evidence type="ECO:0000256" key="7">
    <source>
        <dbReference type="ARBA" id="ARBA00022857"/>
    </source>
</evidence>
<accession>A0AAU7CVY8</accession>
<dbReference type="PANTHER" id="PTHR48099">
    <property type="entry name" value="C-1-TETRAHYDROFOLATE SYNTHASE, CYTOPLASMIC-RELATED"/>
    <property type="match status" value="1"/>
</dbReference>
<dbReference type="GO" id="GO:0006164">
    <property type="term" value="P:purine nucleotide biosynthetic process"/>
    <property type="evidence" value="ECO:0007669"/>
    <property type="project" value="UniProtKB-KW"/>
</dbReference>
<evidence type="ECO:0000256" key="3">
    <source>
        <dbReference type="ARBA" id="ARBA00022563"/>
    </source>
</evidence>
<dbReference type="EMBL" id="CP121194">
    <property type="protein sequence ID" value="XBH09832.1"/>
    <property type="molecule type" value="Genomic_DNA"/>
</dbReference>
<comment type="subunit">
    <text evidence="2 12">Homodimer.</text>
</comment>
<protein>
    <recommendedName>
        <fullName evidence="12">Bifunctional protein FolD</fullName>
    </recommendedName>
    <domain>
        <recommendedName>
            <fullName evidence="12">Methylenetetrahydrofolate dehydrogenase</fullName>
            <ecNumber evidence="12">1.5.1.5</ecNumber>
        </recommendedName>
    </domain>
    <domain>
        <recommendedName>
            <fullName evidence="12">Methenyltetrahydrofolate cyclohydrolase</fullName>
            <ecNumber evidence="12">3.5.4.9</ecNumber>
        </recommendedName>
    </domain>
</protein>
<evidence type="ECO:0000256" key="6">
    <source>
        <dbReference type="ARBA" id="ARBA00022801"/>
    </source>
</evidence>
<dbReference type="SUPFAM" id="SSF51735">
    <property type="entry name" value="NAD(P)-binding Rossmann-fold domains"/>
    <property type="match status" value="1"/>
</dbReference>
<dbReference type="GO" id="GO:0000105">
    <property type="term" value="P:L-histidine biosynthetic process"/>
    <property type="evidence" value="ECO:0007669"/>
    <property type="project" value="UniProtKB-KW"/>
</dbReference>
<dbReference type="HAMAP" id="MF_01576">
    <property type="entry name" value="THF_DHG_CYH"/>
    <property type="match status" value="1"/>
</dbReference>
<dbReference type="FunFam" id="3.40.50.720:FF:000006">
    <property type="entry name" value="Bifunctional protein FolD"/>
    <property type="match status" value="1"/>
</dbReference>
<dbReference type="InterPro" id="IPR000672">
    <property type="entry name" value="THF_DH/CycHdrlase"/>
</dbReference>
<feature type="domain" description="Tetrahydrofolate dehydrogenase/cyclohydrolase NAD(P)-binding" evidence="14">
    <location>
        <begin position="144"/>
        <end position="306"/>
    </location>
</feature>
<dbReference type="FunFam" id="3.40.50.10860:FF:000005">
    <property type="entry name" value="C-1-tetrahydrofolate synthase, cytoplasmic, putative"/>
    <property type="match status" value="1"/>
</dbReference>
<dbReference type="InterPro" id="IPR020631">
    <property type="entry name" value="THF_DH/CycHdrlase_NAD-bd_dom"/>
</dbReference>
<evidence type="ECO:0000256" key="9">
    <source>
        <dbReference type="ARBA" id="ARBA00023102"/>
    </source>
</evidence>
<dbReference type="RefSeq" id="WP_348267341.1">
    <property type="nucleotide sequence ID" value="NZ_CP121194.1"/>
</dbReference>
<dbReference type="KEGG" id="epl:P4G45_15280"/>
<dbReference type="GO" id="GO:0035999">
    <property type="term" value="P:tetrahydrofolate interconversion"/>
    <property type="evidence" value="ECO:0007669"/>
    <property type="project" value="UniProtKB-UniRule"/>
</dbReference>
<comment type="function">
    <text evidence="12">Catalyzes the oxidation of 5,10-methylenetetrahydrofolate to 5,10-methenyltetrahydrofolate and then the hydrolysis of 5,10-methenyltetrahydrofolate to 10-formyltetrahydrofolate.</text>
</comment>
<keyword evidence="3 12" id="KW-0554">One-carbon metabolism</keyword>
<comment type="caution">
    <text evidence="12">Lacks conserved residue(s) required for the propagation of feature annotation.</text>
</comment>